<dbReference type="InterPro" id="IPR013761">
    <property type="entry name" value="SAM/pointed_sf"/>
</dbReference>
<keyword evidence="3" id="KW-0694">RNA-binding</keyword>
<evidence type="ECO:0000256" key="4">
    <source>
        <dbReference type="SAM" id="MobiDB-lite"/>
    </source>
</evidence>
<dbReference type="Gene3D" id="1.25.40.10">
    <property type="entry name" value="Tetratricopeptide repeat domain"/>
    <property type="match status" value="2"/>
</dbReference>
<keyword evidence="8" id="KW-1185">Reference proteome</keyword>
<proteinExistence type="predicted"/>
<evidence type="ECO:0000313" key="8">
    <source>
        <dbReference type="Proteomes" id="UP000332933"/>
    </source>
</evidence>
<dbReference type="Pfam" id="PF12770">
    <property type="entry name" value="CHAT"/>
    <property type="match status" value="1"/>
</dbReference>
<feature type="compositionally biased region" description="Gly residues" evidence="4">
    <location>
        <begin position="1447"/>
        <end position="1456"/>
    </location>
</feature>
<feature type="region of interest" description="Disordered" evidence="4">
    <location>
        <begin position="1406"/>
        <end position="1496"/>
    </location>
</feature>
<evidence type="ECO:0000313" key="6">
    <source>
        <dbReference type="EMBL" id="KAF0720776.1"/>
    </source>
</evidence>
<gene>
    <name evidence="7" type="primary">Aste57867_55</name>
    <name evidence="6" type="ORF">As57867_000055</name>
    <name evidence="7" type="ORF">ASTE57867_55</name>
</gene>
<dbReference type="PANTHER" id="PTHR45641:SF19">
    <property type="entry name" value="NEPHROCYSTIN-3"/>
    <property type="match status" value="1"/>
</dbReference>
<dbReference type="Pfam" id="PF13424">
    <property type="entry name" value="TPR_12"/>
    <property type="match status" value="1"/>
</dbReference>
<feature type="domain" description="SAM" evidence="5">
    <location>
        <begin position="4"/>
        <end position="68"/>
    </location>
</feature>
<sequence length="1496" mass="166547">MEAWTCEQVADWLREKGFGDYAEHFLDNEVDGPCLVELDHLTLKVDLHVAKLGHRSAILKAIKEHSDASENVLDLAVLHAAPLVLERMAREGKLMLPMDKLDLELERSAFQNILERNLKEKRIQALYDVATVDAFRTLLTAWQIRVLHFSGHGVGHEDKLCFENKFGGTQLISTAMLSELLHSGGTESLQVVFVSSCHSEKLARVFVDAGVPHVVAVHSDSRIVDASATDFAKHFYLSLFSGRTVASAFEIAKTAVRVSPDMNSRRACCCAHLHEKTCKWAMTGGHHAKHSPHECCCKGQTLAWPHDESSKFLLLGHSDDHDVVVFPKLPRGKYQDLTQPCPSNIPAMPKQFMGRHIETYHLVRAIVQENVTVCTGAPGIGKSSLAMAAAHYILQRRICPDGVFYVDLEGLELSAVRYAIARSVGLPTGESESSSDAEVFAELGTRRCLLVLDKVEELLDRDEQKCQAWLGQLISTASQNTRFLLASRRCPVVPNVTMQHISISELPPHTSTDLLRLSAPQCTMDEAKTLARICGYLPLALRVVGRVLANARTNLTAHDLIERLEGEECRLVRFAGLPNAGEKECLDRCIRSSFTHLDQPLQRAFMALGLFRGVFDGHAAAAVLQSVAGVDTHDAVLGKSQSSPSILSDARLSTLTRQLSHTGQIDETQSVTSQHSLGHKLFQLDDFLDNKDDALNSESYCLLNLESREEKLTSVLDVRCALDALEQLNNWSLLERVKQHRLPHHLTRPSVYRLHNMIQLFAEDEANKMSFESAENHALFLTWRRRFVRHYCMVLATASHKFRYSGHLVLFDENRSNIESALRIGQQLARHSEDSARELQATEASMDDVQYTPIVDVLLYGNLIVRGRFIFRVRLDPRKRMELFQTSIQLSRGARVLNCKCGHAENDSVILMDCLGLDATTTLPLSTYETPGKDAPPCECSGVMELLALEVLMLMEMGYAYYDVMEYNKSEHMYRETIRVQKDVLRRTDHSHVAEAMNYLGICLSTRKGFLAVNRTLFRHAETLLIEAKAMRERVLGSQHPDYATSLNNLGNFYKSALQMGSQKEESKFGWGGVLHKTEDDVKELYMTSLAIREDQLGKDHPQVAQSLNNLALFLSQSLDKKPNRGGTKPPHEIDERLKAMHVEIETMYNRALDIRRKKLGQNSPDTASTLNNLGNFKYTQGVFPVAEIFCKEALKIRKQYYQQDNDRVAQSLLNVGRILVAQEKYSEAEHVYLEALALRRILMPDSREVGFCLEKIGKCKIKLGQGDEGQKMVSEGQLMKRRVGLSSSSSSNAGSSRMSHSDSFSTSDSMSDTCSDTSAERLALREMLPSEALHAGDEFNIDGRLIGREGSRIKEVEEKSGARVSYHGVKKMREEAYYQFLGTPEQMAVAKRLVEAALRALNGALQRRQSGNGNPKNNYPQGGNSQEGLYQRPPRPSPNSRKKKGSGGGGGGRGSGSSTSSSSSSRQVVLGEFLPATTNSPHGGGGGGGQRKKKE</sequence>
<dbReference type="InterPro" id="IPR011990">
    <property type="entry name" value="TPR-like_helical_dom_sf"/>
</dbReference>
<dbReference type="Gene3D" id="3.40.50.300">
    <property type="entry name" value="P-loop containing nucleotide triphosphate hydrolases"/>
    <property type="match status" value="1"/>
</dbReference>
<dbReference type="SMART" id="SM00454">
    <property type="entry name" value="SAM"/>
    <property type="match status" value="1"/>
</dbReference>
<dbReference type="Pfam" id="PF00013">
    <property type="entry name" value="KH_1"/>
    <property type="match status" value="1"/>
</dbReference>
<reference evidence="7 8" key="1">
    <citation type="submission" date="2019-03" db="EMBL/GenBank/DDBJ databases">
        <authorList>
            <person name="Gaulin E."/>
            <person name="Dumas B."/>
        </authorList>
    </citation>
    <scope>NUCLEOTIDE SEQUENCE [LARGE SCALE GENOMIC DNA]</scope>
    <source>
        <strain evidence="7">CBS 568.67</strain>
    </source>
</reference>
<evidence type="ECO:0000259" key="5">
    <source>
        <dbReference type="PROSITE" id="PS50105"/>
    </source>
</evidence>
<dbReference type="PRINTS" id="PR00364">
    <property type="entry name" value="DISEASERSIST"/>
</dbReference>
<dbReference type="Gene3D" id="3.30.1370.10">
    <property type="entry name" value="K Homology domain, type 1"/>
    <property type="match status" value="1"/>
</dbReference>
<dbReference type="EMBL" id="VJMH01000002">
    <property type="protein sequence ID" value="KAF0720776.1"/>
    <property type="molecule type" value="Genomic_DNA"/>
</dbReference>
<dbReference type="InterPro" id="IPR036612">
    <property type="entry name" value="KH_dom_type_1_sf"/>
</dbReference>
<feature type="compositionally biased region" description="Polar residues" evidence="4">
    <location>
        <begin position="1408"/>
        <end position="1429"/>
    </location>
</feature>
<dbReference type="InterPro" id="IPR019734">
    <property type="entry name" value="TPR_rpt"/>
</dbReference>
<feature type="region of interest" description="Disordered" evidence="4">
    <location>
        <begin position="1282"/>
        <end position="1318"/>
    </location>
</feature>
<feature type="compositionally biased region" description="Low complexity" evidence="4">
    <location>
        <begin position="1287"/>
        <end position="1318"/>
    </location>
</feature>
<dbReference type="EMBL" id="CAADRA010000002">
    <property type="protein sequence ID" value="VFT77281.1"/>
    <property type="molecule type" value="Genomic_DNA"/>
</dbReference>
<dbReference type="SUPFAM" id="SSF52540">
    <property type="entry name" value="P-loop containing nucleoside triphosphate hydrolases"/>
    <property type="match status" value="1"/>
</dbReference>
<dbReference type="PROSITE" id="PS50105">
    <property type="entry name" value="SAM_DOMAIN"/>
    <property type="match status" value="1"/>
</dbReference>
<dbReference type="Pfam" id="PF00536">
    <property type="entry name" value="SAM_1"/>
    <property type="match status" value="1"/>
</dbReference>
<dbReference type="InterPro" id="IPR024983">
    <property type="entry name" value="CHAT_dom"/>
</dbReference>
<dbReference type="SUPFAM" id="SSF54791">
    <property type="entry name" value="Eukaryotic type KH-domain (KH-domain type I)"/>
    <property type="match status" value="1"/>
</dbReference>
<dbReference type="OrthoDB" id="69300at2759"/>
<evidence type="ECO:0000313" key="7">
    <source>
        <dbReference type="EMBL" id="VFT77281.1"/>
    </source>
</evidence>
<dbReference type="Gene3D" id="1.10.150.50">
    <property type="entry name" value="Transcription Factor, Ets-1"/>
    <property type="match status" value="1"/>
</dbReference>
<feature type="compositionally biased region" description="Low complexity" evidence="4">
    <location>
        <begin position="1457"/>
        <end position="1467"/>
    </location>
</feature>
<dbReference type="PROSITE" id="PS50084">
    <property type="entry name" value="KH_TYPE_1"/>
    <property type="match status" value="1"/>
</dbReference>
<evidence type="ECO:0000256" key="3">
    <source>
        <dbReference type="PROSITE-ProRule" id="PRU00117"/>
    </source>
</evidence>
<reference evidence="6" key="2">
    <citation type="submission" date="2019-06" db="EMBL/GenBank/DDBJ databases">
        <title>Genomics analysis of Aphanomyces spp. identifies a new class of oomycete effector associated with host adaptation.</title>
        <authorList>
            <person name="Gaulin E."/>
        </authorList>
    </citation>
    <scope>NUCLEOTIDE SEQUENCE</scope>
    <source>
        <strain evidence="6">CBS 578.67</strain>
    </source>
</reference>
<evidence type="ECO:0000256" key="2">
    <source>
        <dbReference type="ARBA" id="ARBA00022803"/>
    </source>
</evidence>
<dbReference type="Pfam" id="PF20703">
    <property type="entry name" value="nSTAND1"/>
    <property type="match status" value="1"/>
</dbReference>
<dbReference type="PANTHER" id="PTHR45641">
    <property type="entry name" value="TETRATRICOPEPTIDE REPEAT PROTEIN (AFU_ORTHOLOGUE AFUA_6G03870)"/>
    <property type="match status" value="1"/>
</dbReference>
<dbReference type="InterPro" id="IPR001660">
    <property type="entry name" value="SAM"/>
</dbReference>
<keyword evidence="2" id="KW-0802">TPR repeat</keyword>
<dbReference type="GO" id="GO:0003723">
    <property type="term" value="F:RNA binding"/>
    <property type="evidence" value="ECO:0007669"/>
    <property type="project" value="UniProtKB-UniRule"/>
</dbReference>
<dbReference type="SMART" id="SM00028">
    <property type="entry name" value="TPR"/>
    <property type="match status" value="3"/>
</dbReference>
<dbReference type="Proteomes" id="UP000332933">
    <property type="component" value="Unassembled WGS sequence"/>
</dbReference>
<dbReference type="SUPFAM" id="SSF47769">
    <property type="entry name" value="SAM/Pointed domain"/>
    <property type="match status" value="1"/>
</dbReference>
<organism evidence="7 8">
    <name type="scientific">Aphanomyces stellatus</name>
    <dbReference type="NCBI Taxonomy" id="120398"/>
    <lineage>
        <taxon>Eukaryota</taxon>
        <taxon>Sar</taxon>
        <taxon>Stramenopiles</taxon>
        <taxon>Oomycota</taxon>
        <taxon>Saprolegniomycetes</taxon>
        <taxon>Saprolegniales</taxon>
        <taxon>Verrucalvaceae</taxon>
        <taxon>Aphanomyces</taxon>
    </lineage>
</organism>
<name>A0A485K495_9STRA</name>
<evidence type="ECO:0000256" key="1">
    <source>
        <dbReference type="ARBA" id="ARBA00022737"/>
    </source>
</evidence>
<keyword evidence="1" id="KW-0677">Repeat</keyword>
<accession>A0A485K495</accession>
<dbReference type="InterPro" id="IPR027417">
    <property type="entry name" value="P-loop_NTPase"/>
</dbReference>
<dbReference type="InterPro" id="IPR004088">
    <property type="entry name" value="KH_dom_type_1"/>
</dbReference>
<dbReference type="Pfam" id="PF13374">
    <property type="entry name" value="TPR_10"/>
    <property type="match status" value="1"/>
</dbReference>
<protein>
    <submittedName>
        <fullName evidence="7">Aste57867_55 protein</fullName>
    </submittedName>
</protein>
<dbReference type="SUPFAM" id="SSF48452">
    <property type="entry name" value="TPR-like"/>
    <property type="match status" value="2"/>
</dbReference>
<dbReference type="InterPro" id="IPR049052">
    <property type="entry name" value="nSTAND1"/>
</dbReference>